<name>A0A2P2NDS4_RHIMU</name>
<evidence type="ECO:0000313" key="1">
    <source>
        <dbReference type="EMBL" id="MBX40624.1"/>
    </source>
</evidence>
<sequence>MRCGTTGLHVGACTELLARARRTRAYPSLARAAASR</sequence>
<accession>A0A2P2NDS4</accession>
<dbReference type="EMBL" id="GGEC01060140">
    <property type="protein sequence ID" value="MBX40624.1"/>
    <property type="molecule type" value="Transcribed_RNA"/>
</dbReference>
<reference evidence="1" key="1">
    <citation type="submission" date="2018-02" db="EMBL/GenBank/DDBJ databases">
        <title>Rhizophora mucronata_Transcriptome.</title>
        <authorList>
            <person name="Meera S.P."/>
            <person name="Sreeshan A."/>
            <person name="Augustine A."/>
        </authorList>
    </citation>
    <scope>NUCLEOTIDE SEQUENCE</scope>
    <source>
        <tissue evidence="1">Leaf</tissue>
    </source>
</reference>
<protein>
    <submittedName>
        <fullName evidence="1">Uncharacterized protein</fullName>
    </submittedName>
</protein>
<proteinExistence type="predicted"/>
<dbReference type="AlphaFoldDB" id="A0A2P2NDS4"/>
<organism evidence="1">
    <name type="scientific">Rhizophora mucronata</name>
    <name type="common">Asiatic mangrove</name>
    <dbReference type="NCBI Taxonomy" id="61149"/>
    <lineage>
        <taxon>Eukaryota</taxon>
        <taxon>Viridiplantae</taxon>
        <taxon>Streptophyta</taxon>
        <taxon>Embryophyta</taxon>
        <taxon>Tracheophyta</taxon>
        <taxon>Spermatophyta</taxon>
        <taxon>Magnoliopsida</taxon>
        <taxon>eudicotyledons</taxon>
        <taxon>Gunneridae</taxon>
        <taxon>Pentapetalae</taxon>
        <taxon>rosids</taxon>
        <taxon>fabids</taxon>
        <taxon>Malpighiales</taxon>
        <taxon>Rhizophoraceae</taxon>
        <taxon>Rhizophora</taxon>
    </lineage>
</organism>